<keyword evidence="4" id="KW-0378">Hydrolase</keyword>
<accession>A0A9E8MJK4</accession>
<evidence type="ECO:0000313" key="4">
    <source>
        <dbReference type="EMBL" id="WAB80727.1"/>
    </source>
</evidence>
<dbReference type="Gene3D" id="3.40.50.1820">
    <property type="entry name" value="alpha/beta hydrolase"/>
    <property type="match status" value="1"/>
</dbReference>
<name>A0A9E8MJK4_9MICO</name>
<dbReference type="AlphaFoldDB" id="A0A9E8MJK4"/>
<feature type="signal peptide" evidence="2">
    <location>
        <begin position="1"/>
        <end position="24"/>
    </location>
</feature>
<dbReference type="EMBL" id="CP113089">
    <property type="protein sequence ID" value="WAB80727.1"/>
    <property type="molecule type" value="Genomic_DNA"/>
</dbReference>
<dbReference type="InterPro" id="IPR010427">
    <property type="entry name" value="DUF1023"/>
</dbReference>
<evidence type="ECO:0000256" key="2">
    <source>
        <dbReference type="SAM" id="SignalP"/>
    </source>
</evidence>
<dbReference type="Proteomes" id="UP001164706">
    <property type="component" value="Chromosome"/>
</dbReference>
<proteinExistence type="predicted"/>
<protein>
    <submittedName>
        <fullName evidence="4">Alpha/beta hydrolase</fullName>
    </submittedName>
</protein>
<reference evidence="4" key="1">
    <citation type="submission" date="2022-11" db="EMBL/GenBank/DDBJ databases">
        <title>Description of Microcella daejonensis nov. sp, isolated from riverside soil.</title>
        <authorList>
            <person name="Molina K.M."/>
            <person name="Kim S.B."/>
        </authorList>
    </citation>
    <scope>NUCLEOTIDE SEQUENCE</scope>
    <source>
        <strain evidence="4">MMS21-STM12</strain>
    </source>
</reference>
<dbReference type="InterPro" id="IPR029058">
    <property type="entry name" value="AB_hydrolase_fold"/>
</dbReference>
<evidence type="ECO:0000259" key="3">
    <source>
        <dbReference type="Pfam" id="PF06259"/>
    </source>
</evidence>
<organism evidence="4 5">
    <name type="scientific">Microcella daejeonensis</name>
    <dbReference type="NCBI Taxonomy" id="2994971"/>
    <lineage>
        <taxon>Bacteria</taxon>
        <taxon>Bacillati</taxon>
        <taxon>Actinomycetota</taxon>
        <taxon>Actinomycetes</taxon>
        <taxon>Micrococcales</taxon>
        <taxon>Microbacteriaceae</taxon>
        <taxon>Microcella</taxon>
    </lineage>
</organism>
<keyword evidence="5" id="KW-1185">Reference proteome</keyword>
<evidence type="ECO:0000256" key="1">
    <source>
        <dbReference type="SAM" id="MobiDB-lite"/>
    </source>
</evidence>
<feature type="domain" description="DUF1023" evidence="3">
    <location>
        <begin position="306"/>
        <end position="437"/>
    </location>
</feature>
<dbReference type="SUPFAM" id="SSF53474">
    <property type="entry name" value="alpha/beta-Hydrolases"/>
    <property type="match status" value="1"/>
</dbReference>
<keyword evidence="2" id="KW-0732">Signal</keyword>
<dbReference type="RefSeq" id="WP_267780418.1">
    <property type="nucleotide sequence ID" value="NZ_CP113089.1"/>
</dbReference>
<dbReference type="KEGG" id="mdb:OVN18_09130"/>
<evidence type="ECO:0000313" key="5">
    <source>
        <dbReference type="Proteomes" id="UP001164706"/>
    </source>
</evidence>
<feature type="region of interest" description="Disordered" evidence="1">
    <location>
        <begin position="46"/>
        <end position="69"/>
    </location>
</feature>
<feature type="compositionally biased region" description="Low complexity" evidence="1">
    <location>
        <begin position="46"/>
        <end position="63"/>
    </location>
</feature>
<feature type="chain" id="PRO_5039418605" evidence="2">
    <location>
        <begin position="25"/>
        <end position="517"/>
    </location>
</feature>
<gene>
    <name evidence="4" type="ORF">OVN18_09130</name>
</gene>
<dbReference type="GO" id="GO:0016787">
    <property type="term" value="F:hydrolase activity"/>
    <property type="evidence" value="ECO:0007669"/>
    <property type="project" value="UniProtKB-KW"/>
</dbReference>
<sequence>MLAEATALLLASLTVLTVAGPSGAPQGIRPAVSAVSTAAPAQAPSVTSASAGANPAVAGPGASIPTAHEPRGTALLDSLVARAAPPATVSATVTGQNAELSAAVGAAVDKAALRQSMRAVLADPPAPRSVSNWWSALDGGEQLRAALAAPELVGNLDGVPYAVRDQANRTVLRETIRDLELGLVGGTSRALQTRDDGQLQMLYSIADALGPAEANPHRQLITLDVEGAGKASIVLGDLMTADYVSYLVPGMFISVGGNVVEWVDTAARIYDEQVSWLALLDDSSAPAPRDDAIAASAVGTTPAALAAAMRAADRLAPEEAVEDERPTVATVAWIGYQTPHLLNVGSLDLAYEGRDAIASTLLGLDALRGADQPHVSLLAHSYGTTASMLALSETPARVDALAMIGSPGSPAATVDDLKVTGAVFVGEAAWDPISNSSFFGADPGESTFGARVMSVAGSVDLITEKVLAGSTGHNEYFSPGTESMRNLALIGIGQAELVTDGTERDALRTLALARPGA</sequence>
<dbReference type="Pfam" id="PF06259">
    <property type="entry name" value="Abhydrolase_8"/>
    <property type="match status" value="1"/>
</dbReference>